<dbReference type="GO" id="GO:0042273">
    <property type="term" value="P:ribosomal large subunit biogenesis"/>
    <property type="evidence" value="ECO:0007669"/>
    <property type="project" value="EnsemblFungi"/>
</dbReference>
<keyword evidence="6" id="KW-1185">Reference proteome</keyword>
<feature type="compositionally biased region" description="Acidic residues" evidence="4">
    <location>
        <begin position="100"/>
        <end position="114"/>
    </location>
</feature>
<reference evidence="6" key="1">
    <citation type="submission" date="2016-03" db="EMBL/GenBank/DDBJ databases">
        <authorList>
            <person name="Devillers H."/>
        </authorList>
    </citation>
    <scope>NUCLEOTIDE SEQUENCE [LARGE SCALE GENOMIC DNA]</scope>
</reference>
<dbReference type="GO" id="GO:0005730">
    <property type="term" value="C:nucleolus"/>
    <property type="evidence" value="ECO:0007669"/>
    <property type="project" value="EnsemblFungi"/>
</dbReference>
<dbReference type="AlphaFoldDB" id="A0A1G4IZV4"/>
<dbReference type="InterPro" id="IPR005343">
    <property type="entry name" value="Noc2"/>
</dbReference>
<feature type="region of interest" description="Disordered" evidence="4">
    <location>
        <begin position="77"/>
        <end position="121"/>
    </location>
</feature>
<dbReference type="EMBL" id="LT598459">
    <property type="protein sequence ID" value="SCU82832.1"/>
    <property type="molecule type" value="Genomic_DNA"/>
</dbReference>
<proteinExistence type="inferred from homology"/>
<dbReference type="STRING" id="1266660.A0A1G4IZV4"/>
<dbReference type="Pfam" id="PF03715">
    <property type="entry name" value="Noc2"/>
    <property type="match status" value="1"/>
</dbReference>
<dbReference type="PANTHER" id="PTHR12687">
    <property type="entry name" value="NUCLEOLAR COMPLEX 2 AND RAD4-RELATED"/>
    <property type="match status" value="1"/>
</dbReference>
<sequence length="722" mass="81680">MAKASKATKKFQTKHLKHTLDHRKKLKNHAKKTKGRRGNKSEQEKEEAALTKEEQKMRDSAKEEVFKDMSVEDFFAGGFEVPKKQGKGKRGKENKPEEKQQEEEDVSSSEDEAGMVENMAGLAEKDPEFYKYLQENDQELLNFEGTNPLDAISDGEDEDDDGEDMVDGSGLKEGVSSKSNGQSDDVDKTTTEVDLKLVKKWKKELGASSLSIKLVRNIVSAFKAAVNANREDLVDTYKFAVIDGKAFQELMFLALKDMPAAILKAHPYQITKGARTLPNNSNVTKVSSVLKSHAGSMITMLHDITNTGSAALVLHSLDQILPYFLSYRRIIKEIVKSVVELGATTRDLETQITAFAFLNNASREFKKSILDTVLKTTYSSFIKSCRKTNIRTMPLINFQKNSSAELFGIDEVLGYQIGFEYVRQLAIHLRNSINATTKKSAKVNPAEAYKIVYNWQFCHSLDFWSRVLCAQCNPEKENGTESQLRQLIYPLVQVTIGVIRLIPTAQFFPLRFYLIKSLIRLSQNTGTFIPIYPLLSEILSSTAFTKVPKKKSTLPAFDFEHNIKCNQGYLGTKVYQDGLGDQFIELICEYFVLYCKSVSFPELSTPAYIALRRYIKSSKNSKFNKQVSNVLEKLKQNSDFVLNKRSEIDFSPTNRAEVERFLNDLAWNKTPLGSYVAVQREVKEEKARILRESVAEDDEESNVQQPSDDDMEDVQMSDSSDN</sequence>
<feature type="region of interest" description="Disordered" evidence="4">
    <location>
        <begin position="691"/>
        <end position="722"/>
    </location>
</feature>
<protein>
    <submittedName>
        <fullName evidence="5">LADA_0C08218g1_1</fullName>
    </submittedName>
</protein>
<gene>
    <name evidence="5" type="ORF">LADA_0C08218G</name>
</gene>
<keyword evidence="3" id="KW-0539">Nucleus</keyword>
<feature type="compositionally biased region" description="Acidic residues" evidence="4">
    <location>
        <begin position="153"/>
        <end position="166"/>
    </location>
</feature>
<dbReference type="OrthoDB" id="10266662at2759"/>
<dbReference type="GO" id="GO:0005654">
    <property type="term" value="C:nucleoplasm"/>
    <property type="evidence" value="ECO:0007669"/>
    <property type="project" value="EnsemblFungi"/>
</dbReference>
<comment type="subcellular location">
    <subcellularLocation>
        <location evidence="1">Nucleus</location>
    </subcellularLocation>
</comment>
<name>A0A1G4IZV4_9SACH</name>
<evidence type="ECO:0000313" key="5">
    <source>
        <dbReference type="EMBL" id="SCU82832.1"/>
    </source>
</evidence>
<evidence type="ECO:0000256" key="2">
    <source>
        <dbReference type="ARBA" id="ARBA00005907"/>
    </source>
</evidence>
<feature type="region of interest" description="Disordered" evidence="4">
    <location>
        <begin position="145"/>
        <end position="189"/>
    </location>
</feature>
<evidence type="ECO:0000256" key="1">
    <source>
        <dbReference type="ARBA" id="ARBA00004123"/>
    </source>
</evidence>
<feature type="compositionally biased region" description="Basic residues" evidence="4">
    <location>
        <begin position="1"/>
        <end position="38"/>
    </location>
</feature>
<dbReference type="PANTHER" id="PTHR12687:SF4">
    <property type="entry name" value="NUCLEOLAR COMPLEX PROTEIN 2 HOMOLOG"/>
    <property type="match status" value="1"/>
</dbReference>
<dbReference type="InterPro" id="IPR016024">
    <property type="entry name" value="ARM-type_fold"/>
</dbReference>
<dbReference type="GO" id="GO:0030690">
    <property type="term" value="C:Noc1p-Noc2p complex"/>
    <property type="evidence" value="ECO:0007669"/>
    <property type="project" value="EnsemblFungi"/>
</dbReference>
<feature type="region of interest" description="Disordered" evidence="4">
    <location>
        <begin position="1"/>
        <end position="64"/>
    </location>
</feature>
<dbReference type="GO" id="GO:0030691">
    <property type="term" value="C:Noc2p-Noc3p complex"/>
    <property type="evidence" value="ECO:0007669"/>
    <property type="project" value="EnsemblFungi"/>
</dbReference>
<evidence type="ECO:0000313" key="6">
    <source>
        <dbReference type="Proteomes" id="UP000190274"/>
    </source>
</evidence>
<feature type="compositionally biased region" description="Acidic residues" evidence="4">
    <location>
        <begin position="695"/>
        <end position="722"/>
    </location>
</feature>
<feature type="compositionally biased region" description="Basic and acidic residues" evidence="4">
    <location>
        <begin position="39"/>
        <end position="64"/>
    </location>
</feature>
<accession>A0A1G4IZV4</accession>
<organism evidence="5 6">
    <name type="scientific">Lachancea dasiensis</name>
    <dbReference type="NCBI Taxonomy" id="1072105"/>
    <lineage>
        <taxon>Eukaryota</taxon>
        <taxon>Fungi</taxon>
        <taxon>Dikarya</taxon>
        <taxon>Ascomycota</taxon>
        <taxon>Saccharomycotina</taxon>
        <taxon>Saccharomycetes</taxon>
        <taxon>Saccharomycetales</taxon>
        <taxon>Saccharomycetaceae</taxon>
        <taxon>Lachancea</taxon>
    </lineage>
</organism>
<dbReference type="Proteomes" id="UP000190274">
    <property type="component" value="Chromosome C"/>
</dbReference>
<evidence type="ECO:0000256" key="4">
    <source>
        <dbReference type="SAM" id="MobiDB-lite"/>
    </source>
</evidence>
<evidence type="ECO:0000256" key="3">
    <source>
        <dbReference type="ARBA" id="ARBA00023242"/>
    </source>
</evidence>
<dbReference type="SUPFAM" id="SSF48371">
    <property type="entry name" value="ARM repeat"/>
    <property type="match status" value="1"/>
</dbReference>
<comment type="similarity">
    <text evidence="2">Belongs to the NOC2 family.</text>
</comment>